<dbReference type="Pfam" id="PF00364">
    <property type="entry name" value="Biotin_lipoyl"/>
    <property type="match status" value="1"/>
</dbReference>
<evidence type="ECO:0000256" key="1">
    <source>
        <dbReference type="SAM" id="MobiDB-lite"/>
    </source>
</evidence>
<dbReference type="PANTHER" id="PTHR47597">
    <property type="entry name" value="IS A MEMBER OF THE PF|00364 BIOTIN-REQUIRING ENZYMES FAMILY-RELATED"/>
    <property type="match status" value="1"/>
</dbReference>
<proteinExistence type="predicted"/>
<feature type="compositionally biased region" description="Polar residues" evidence="1">
    <location>
        <begin position="12"/>
        <end position="21"/>
    </location>
</feature>
<dbReference type="PANTHER" id="PTHR47597:SF2">
    <property type="entry name" value="LIPOYL-BINDING DOMAIN-CONTAINING PROTEIN"/>
    <property type="match status" value="1"/>
</dbReference>
<dbReference type="FunFam" id="2.40.50.100:FF:000059">
    <property type="entry name" value="Biotin/lipoyl attachment domain-containing protein"/>
    <property type="match status" value="1"/>
</dbReference>
<dbReference type="EMBL" id="DF973179">
    <property type="protein sequence ID" value="GAU18149.1"/>
    <property type="molecule type" value="Genomic_DNA"/>
</dbReference>
<evidence type="ECO:0000259" key="2">
    <source>
        <dbReference type="Pfam" id="PF00364"/>
    </source>
</evidence>
<dbReference type="SUPFAM" id="SSF51230">
    <property type="entry name" value="Single hybrid motif"/>
    <property type="match status" value="1"/>
</dbReference>
<dbReference type="InterPro" id="IPR000089">
    <property type="entry name" value="Biotin_lipoyl"/>
</dbReference>
<dbReference type="AlphaFoldDB" id="A0A2Z6LK40"/>
<gene>
    <name evidence="3" type="ORF">TSUD_248500</name>
</gene>
<keyword evidence="4" id="KW-1185">Reference proteome</keyword>
<evidence type="ECO:0000313" key="4">
    <source>
        <dbReference type="Proteomes" id="UP000242715"/>
    </source>
</evidence>
<dbReference type="OrthoDB" id="1413541at2759"/>
<dbReference type="Gene3D" id="2.40.50.100">
    <property type="match status" value="1"/>
</dbReference>
<dbReference type="Proteomes" id="UP000242715">
    <property type="component" value="Unassembled WGS sequence"/>
</dbReference>
<evidence type="ECO:0000313" key="3">
    <source>
        <dbReference type="EMBL" id="GAU18149.1"/>
    </source>
</evidence>
<dbReference type="InterPro" id="IPR053217">
    <property type="entry name" value="ACC_Biotin_Carrier"/>
</dbReference>
<feature type="region of interest" description="Disordered" evidence="1">
    <location>
        <begin position="1"/>
        <end position="60"/>
    </location>
</feature>
<name>A0A2Z6LK40_TRISU</name>
<reference evidence="4" key="1">
    <citation type="journal article" date="2017" name="Front. Plant Sci.">
        <title>Climate Clever Clovers: New Paradigm to Reduce the Environmental Footprint of Ruminants by Breeding Low Methanogenic Forages Utilizing Haplotype Variation.</title>
        <authorList>
            <person name="Kaur P."/>
            <person name="Appels R."/>
            <person name="Bayer P.E."/>
            <person name="Keeble-Gagnere G."/>
            <person name="Wang J."/>
            <person name="Hirakawa H."/>
            <person name="Shirasawa K."/>
            <person name="Vercoe P."/>
            <person name="Stefanova K."/>
            <person name="Durmic Z."/>
            <person name="Nichols P."/>
            <person name="Revell C."/>
            <person name="Isobe S.N."/>
            <person name="Edwards D."/>
            <person name="Erskine W."/>
        </authorList>
    </citation>
    <scope>NUCLEOTIDE SEQUENCE [LARGE SCALE GENOMIC DNA]</scope>
    <source>
        <strain evidence="4">cv. Daliak</strain>
    </source>
</reference>
<sequence>MHMKRNIGEANSPISNISQATTPPPIPTKPMVDFVPSTPTLSPPKSSPAEANAFVNDSHDKSSKLAELEASGIKNYVLVASPTVGSFQRGRTVKGKKQPPICKEGDIIKHGQVIGYLDQIGTSLPVKSDVAGQVVKLLLQDGEAVGYGDPLIAVLPSFN</sequence>
<dbReference type="CDD" id="cd06850">
    <property type="entry name" value="biotinyl_domain"/>
    <property type="match status" value="1"/>
</dbReference>
<organism evidence="3 4">
    <name type="scientific">Trifolium subterraneum</name>
    <name type="common">Subterranean clover</name>
    <dbReference type="NCBI Taxonomy" id="3900"/>
    <lineage>
        <taxon>Eukaryota</taxon>
        <taxon>Viridiplantae</taxon>
        <taxon>Streptophyta</taxon>
        <taxon>Embryophyta</taxon>
        <taxon>Tracheophyta</taxon>
        <taxon>Spermatophyta</taxon>
        <taxon>Magnoliopsida</taxon>
        <taxon>eudicotyledons</taxon>
        <taxon>Gunneridae</taxon>
        <taxon>Pentapetalae</taxon>
        <taxon>rosids</taxon>
        <taxon>fabids</taxon>
        <taxon>Fabales</taxon>
        <taxon>Fabaceae</taxon>
        <taxon>Papilionoideae</taxon>
        <taxon>50 kb inversion clade</taxon>
        <taxon>NPAAA clade</taxon>
        <taxon>Hologalegina</taxon>
        <taxon>IRL clade</taxon>
        <taxon>Trifolieae</taxon>
        <taxon>Trifolium</taxon>
    </lineage>
</organism>
<accession>A0A2Z6LK40</accession>
<protein>
    <recommendedName>
        <fullName evidence="2">Lipoyl-binding domain-containing protein</fullName>
    </recommendedName>
</protein>
<dbReference type="InterPro" id="IPR011053">
    <property type="entry name" value="Single_hybrid_motif"/>
</dbReference>
<feature type="domain" description="Lipoyl-binding" evidence="2">
    <location>
        <begin position="90"/>
        <end position="153"/>
    </location>
</feature>